<name>A0A5D8QGL1_9THEO</name>
<dbReference type="InterPro" id="IPR057666">
    <property type="entry name" value="DrpA_SLOG"/>
</dbReference>
<dbReference type="Pfam" id="PF02481">
    <property type="entry name" value="DNA_processg_A"/>
    <property type="match status" value="1"/>
</dbReference>
<dbReference type="Gene3D" id="3.40.50.450">
    <property type="match status" value="1"/>
</dbReference>
<comment type="caution">
    <text evidence="3">The sequence shown here is derived from an EMBL/GenBank/DDBJ whole genome shotgun (WGS) entry which is preliminary data.</text>
</comment>
<gene>
    <name evidence="3" type="primary">dprA</name>
    <name evidence="3" type="ORF">FWJ32_00315</name>
</gene>
<dbReference type="Gene3D" id="1.10.10.10">
    <property type="entry name" value="Winged helix-like DNA-binding domain superfamily/Winged helix DNA-binding domain"/>
    <property type="match status" value="1"/>
</dbReference>
<dbReference type="PANTHER" id="PTHR43022:SF1">
    <property type="entry name" value="PROTEIN SMF"/>
    <property type="match status" value="1"/>
</dbReference>
<dbReference type="InterPro" id="IPR010994">
    <property type="entry name" value="RuvA_2-like"/>
</dbReference>
<evidence type="ECO:0000256" key="1">
    <source>
        <dbReference type="ARBA" id="ARBA00006525"/>
    </source>
</evidence>
<protein>
    <submittedName>
        <fullName evidence="3">DNA-protecting protein DprA</fullName>
    </submittedName>
</protein>
<dbReference type="EMBL" id="VTPS01000001">
    <property type="protein sequence ID" value="TZE83631.1"/>
    <property type="molecule type" value="Genomic_DNA"/>
</dbReference>
<organism evidence="3 4">
    <name type="scientific">Calorimonas adulescens</name>
    <dbReference type="NCBI Taxonomy" id="2606906"/>
    <lineage>
        <taxon>Bacteria</taxon>
        <taxon>Bacillati</taxon>
        <taxon>Bacillota</taxon>
        <taxon>Clostridia</taxon>
        <taxon>Thermoanaerobacterales</taxon>
        <taxon>Thermoanaerobacteraceae</taxon>
        <taxon>Calorimonas</taxon>
    </lineage>
</organism>
<dbReference type="PANTHER" id="PTHR43022">
    <property type="entry name" value="PROTEIN SMF"/>
    <property type="match status" value="1"/>
</dbReference>
<evidence type="ECO:0000313" key="4">
    <source>
        <dbReference type="Proteomes" id="UP000322976"/>
    </source>
</evidence>
<dbReference type="SUPFAM" id="SSF102405">
    <property type="entry name" value="MCP/YpsA-like"/>
    <property type="match status" value="1"/>
</dbReference>
<dbReference type="InterPro" id="IPR036388">
    <property type="entry name" value="WH-like_DNA-bd_sf"/>
</dbReference>
<sequence>MDKSWIKLSLVPQVGPQRFFDLIEYFGSAEEVFKTDRHELKNIGSLNDNLIEEIQKCRDIDIDVYINKVTSMGIKLITYNDNEYPNNLKNIHYPPPVLYLKGNVELLDGMNIAIVGSRNCSYYGSQIAYNFAARLAAAGFTIVSGMARGIDSMAHQGAISANGKTIAVVGSGLDIIYPRENKELYRTIAKSGALVSEFPLGTEPLKQNFPRRNRIISGLSVGVLVVEAGVRSGSLITAGFALEQGKDVFAIPGNINYESSMGTNNLIKEGAKLVTSVNDIIEEYELRIDLKEKIENQRVNNLSEGYKKILDYIDDKPISINSISNISGVSINELIAVLNKLVLLGYIKELPGKFYVKV</sequence>
<evidence type="ECO:0000313" key="3">
    <source>
        <dbReference type="EMBL" id="TZE83631.1"/>
    </source>
</evidence>
<evidence type="ECO:0000259" key="2">
    <source>
        <dbReference type="Pfam" id="PF02481"/>
    </source>
</evidence>
<dbReference type="Proteomes" id="UP000322976">
    <property type="component" value="Unassembled WGS sequence"/>
</dbReference>
<dbReference type="InterPro" id="IPR003488">
    <property type="entry name" value="DprA"/>
</dbReference>
<dbReference type="SUPFAM" id="SSF47781">
    <property type="entry name" value="RuvA domain 2-like"/>
    <property type="match status" value="1"/>
</dbReference>
<dbReference type="GO" id="GO:0009294">
    <property type="term" value="P:DNA-mediated transformation"/>
    <property type="evidence" value="ECO:0007669"/>
    <property type="project" value="InterPro"/>
</dbReference>
<dbReference type="NCBIfam" id="TIGR00732">
    <property type="entry name" value="dprA"/>
    <property type="match status" value="1"/>
</dbReference>
<accession>A0A5D8QGL1</accession>
<reference evidence="3 4" key="1">
    <citation type="submission" date="2019-08" db="EMBL/GenBank/DDBJ databases">
        <title>Calorimonas adulescens gen. nov., sp. nov., an anaerobic thermophilic bacterium from Sakhalin hot spring.</title>
        <authorList>
            <person name="Khomyakova M.A."/>
            <person name="Merkel A.Y."/>
            <person name="Novikov A."/>
            <person name="Bonch-Osmolovskaya E.A."/>
            <person name="Slobodkin A.I."/>
        </authorList>
    </citation>
    <scope>NUCLEOTIDE SEQUENCE [LARGE SCALE GENOMIC DNA]</scope>
    <source>
        <strain evidence="3 4">A05MB</strain>
    </source>
</reference>
<keyword evidence="4" id="KW-1185">Reference proteome</keyword>
<proteinExistence type="inferred from homology"/>
<dbReference type="AlphaFoldDB" id="A0A5D8QGL1"/>
<comment type="similarity">
    <text evidence="1">Belongs to the DprA/Smf family.</text>
</comment>
<feature type="domain" description="Smf/DprA SLOG" evidence="2">
    <location>
        <begin position="75"/>
        <end position="284"/>
    </location>
</feature>